<keyword evidence="8" id="KW-0804">Transcription</keyword>
<dbReference type="OMA" id="WKADKPR"/>
<keyword evidence="2" id="KW-0678">Repressor</keyword>
<evidence type="ECO:0000256" key="7">
    <source>
        <dbReference type="ARBA" id="ARBA00023015"/>
    </source>
</evidence>
<dbReference type="InterPro" id="IPR013087">
    <property type="entry name" value="Znf_C2H2_type"/>
</dbReference>
<dbReference type="HOGENOM" id="CLU_1008942_0_0_1"/>
<dbReference type="PANTHER" id="PTHR47428:SF1">
    <property type="entry name" value="REGULATORY PROTEIN MIG1-RELATED"/>
    <property type="match status" value="1"/>
</dbReference>
<dbReference type="InterPro" id="IPR036236">
    <property type="entry name" value="Znf_C2H2_sf"/>
</dbReference>
<keyword evidence="9" id="KW-0539">Nucleus</keyword>
<dbReference type="OrthoDB" id="654211at2759"/>
<dbReference type="PROSITE" id="PS50157">
    <property type="entry name" value="ZINC_FINGER_C2H2_2"/>
    <property type="match status" value="2"/>
</dbReference>
<dbReference type="GeneID" id="11532603"/>
<dbReference type="FunFam" id="3.30.160.60:FF:000100">
    <property type="entry name" value="Zinc finger 45-like"/>
    <property type="match status" value="1"/>
</dbReference>
<keyword evidence="7" id="KW-0805">Transcription regulation</keyword>
<evidence type="ECO:0000313" key="14">
    <source>
        <dbReference type="Proteomes" id="UP000005666"/>
    </source>
</evidence>
<keyword evidence="4" id="KW-0677">Repeat</keyword>
<dbReference type="InterPro" id="IPR051007">
    <property type="entry name" value="creA/MIG_C2H2-ZnF"/>
</dbReference>
<organism evidence="13 14">
    <name type="scientific">Tetrapisispora phaffii (strain ATCC 24235 / CBS 4417 / NBRC 1672 / NRRL Y-8282 / UCD 70-5)</name>
    <name type="common">Yeast</name>
    <name type="synonym">Fabospora phaffii</name>
    <dbReference type="NCBI Taxonomy" id="1071381"/>
    <lineage>
        <taxon>Eukaryota</taxon>
        <taxon>Fungi</taxon>
        <taxon>Dikarya</taxon>
        <taxon>Ascomycota</taxon>
        <taxon>Saccharomycotina</taxon>
        <taxon>Saccharomycetes</taxon>
        <taxon>Saccharomycetales</taxon>
        <taxon>Saccharomycetaceae</taxon>
        <taxon>Tetrapisispora</taxon>
    </lineage>
</organism>
<evidence type="ECO:0000256" key="8">
    <source>
        <dbReference type="ARBA" id="ARBA00023163"/>
    </source>
</evidence>
<dbReference type="PANTHER" id="PTHR47428">
    <property type="entry name" value="REGULATORY PROTEIN MIG1-RELATED"/>
    <property type="match status" value="1"/>
</dbReference>
<dbReference type="RefSeq" id="XP_003684090.1">
    <property type="nucleotide sequence ID" value="XM_003684042.1"/>
</dbReference>
<feature type="region of interest" description="Disordered" evidence="11">
    <location>
        <begin position="205"/>
        <end position="231"/>
    </location>
</feature>
<dbReference type="Gene3D" id="3.30.160.60">
    <property type="entry name" value="Classic Zinc Finger"/>
    <property type="match status" value="2"/>
</dbReference>
<dbReference type="eggNOG" id="KOG1721">
    <property type="taxonomic scope" value="Eukaryota"/>
</dbReference>
<accession>G8BP28</accession>
<dbReference type="Proteomes" id="UP000005666">
    <property type="component" value="Chromosome 1"/>
</dbReference>
<dbReference type="PROSITE" id="PS00028">
    <property type="entry name" value="ZINC_FINGER_C2H2_1"/>
    <property type="match status" value="2"/>
</dbReference>
<dbReference type="GO" id="GO:0000433">
    <property type="term" value="P:carbon catabolite repression of transcription from RNA polymerase II promoter by glucose"/>
    <property type="evidence" value="ECO:0007669"/>
    <property type="project" value="TreeGrafter"/>
</dbReference>
<dbReference type="GO" id="GO:0005634">
    <property type="term" value="C:nucleus"/>
    <property type="evidence" value="ECO:0007669"/>
    <property type="project" value="UniProtKB-SubCell"/>
</dbReference>
<reference evidence="13 14" key="1">
    <citation type="journal article" date="2011" name="Proc. Natl. Acad. Sci. U.S.A.">
        <title>Evolutionary erosion of yeast sex chromosomes by mating-type switching accidents.</title>
        <authorList>
            <person name="Gordon J.L."/>
            <person name="Armisen D."/>
            <person name="Proux-Wera E."/>
            <person name="Oheigeartaigh S.S."/>
            <person name="Byrne K.P."/>
            <person name="Wolfe K.H."/>
        </authorList>
    </citation>
    <scope>NUCLEOTIDE SEQUENCE [LARGE SCALE GENOMIC DNA]</scope>
    <source>
        <strain evidence="14">ATCC 24235 / CBS 4417 / NBRC 1672 / NRRL Y-8282 / UCD 70-5</strain>
    </source>
</reference>
<feature type="domain" description="C2H2-type" evidence="12">
    <location>
        <begin position="65"/>
        <end position="94"/>
    </location>
</feature>
<evidence type="ECO:0000313" key="13">
    <source>
        <dbReference type="EMBL" id="CCE61656.1"/>
    </source>
</evidence>
<keyword evidence="14" id="KW-1185">Reference proteome</keyword>
<comment type="subcellular location">
    <subcellularLocation>
        <location evidence="1">Nucleus</location>
    </subcellularLocation>
</comment>
<dbReference type="SUPFAM" id="SSF57667">
    <property type="entry name" value="beta-beta-alpha zinc fingers"/>
    <property type="match status" value="1"/>
</dbReference>
<evidence type="ECO:0000256" key="5">
    <source>
        <dbReference type="ARBA" id="ARBA00022771"/>
    </source>
</evidence>
<sequence>MSRVHISKVLKGNVSLTTGKRLKSKEKFPNDNSERPFFCESCGRGFYRLEHKKRHLKIHTGEKPYKCKFEQCIKSFSRSDELRRHSKIHISPATKLSPNNIIRTYSPVSSSENSNTTMTATTPKRCYKKRQSKSKYTIPLTPISSMTDIKSKYAPLPQSSQIYTEAPVDNNVAATLATLKRTAVLPSSNNKQAKADVIFKFSDSDNTSTSYGSDNEISGISFDTSNPSPPSGVSLTSFNTNYFPSTLSSNNILNIKTSLPPLRTILKGIEIFESNN</sequence>
<keyword evidence="6" id="KW-0862">Zinc</keyword>
<evidence type="ECO:0000256" key="10">
    <source>
        <dbReference type="PROSITE-ProRule" id="PRU00042"/>
    </source>
</evidence>
<dbReference type="GO" id="GO:0000978">
    <property type="term" value="F:RNA polymerase II cis-regulatory region sequence-specific DNA binding"/>
    <property type="evidence" value="ECO:0007669"/>
    <property type="project" value="TreeGrafter"/>
</dbReference>
<evidence type="ECO:0000256" key="2">
    <source>
        <dbReference type="ARBA" id="ARBA00022491"/>
    </source>
</evidence>
<feature type="compositionally biased region" description="Polar residues" evidence="11">
    <location>
        <begin position="105"/>
        <end position="122"/>
    </location>
</feature>
<dbReference type="EMBL" id="HE612856">
    <property type="protein sequence ID" value="CCE61656.1"/>
    <property type="molecule type" value="Genomic_DNA"/>
</dbReference>
<dbReference type="AlphaFoldDB" id="G8BP28"/>
<evidence type="ECO:0000259" key="12">
    <source>
        <dbReference type="PROSITE" id="PS50157"/>
    </source>
</evidence>
<dbReference type="GO" id="GO:0008270">
    <property type="term" value="F:zinc ion binding"/>
    <property type="evidence" value="ECO:0007669"/>
    <property type="project" value="UniProtKB-KW"/>
</dbReference>
<dbReference type="FunFam" id="3.30.160.60:FF:000690">
    <property type="entry name" value="Zinc finger protein 354C"/>
    <property type="match status" value="1"/>
</dbReference>
<feature type="domain" description="C2H2-type" evidence="12">
    <location>
        <begin position="37"/>
        <end position="64"/>
    </location>
</feature>
<name>G8BP28_TETPH</name>
<evidence type="ECO:0000256" key="4">
    <source>
        <dbReference type="ARBA" id="ARBA00022737"/>
    </source>
</evidence>
<dbReference type="STRING" id="1071381.G8BP28"/>
<evidence type="ECO:0000256" key="11">
    <source>
        <dbReference type="SAM" id="MobiDB-lite"/>
    </source>
</evidence>
<keyword evidence="5 10" id="KW-0863">Zinc-finger</keyword>
<dbReference type="GO" id="GO:0005737">
    <property type="term" value="C:cytoplasm"/>
    <property type="evidence" value="ECO:0007669"/>
    <property type="project" value="TreeGrafter"/>
</dbReference>
<proteinExistence type="predicted"/>
<gene>
    <name evidence="13" type="primary">TPHA0A05820</name>
    <name evidence="13" type="ordered locus">TPHA_0A05820</name>
</gene>
<dbReference type="KEGG" id="tpf:TPHA_0A05820"/>
<evidence type="ECO:0000256" key="1">
    <source>
        <dbReference type="ARBA" id="ARBA00004123"/>
    </source>
</evidence>
<protein>
    <recommendedName>
        <fullName evidence="12">C2H2-type domain-containing protein</fullName>
    </recommendedName>
</protein>
<dbReference type="SMART" id="SM00355">
    <property type="entry name" value="ZnF_C2H2"/>
    <property type="match status" value="2"/>
</dbReference>
<evidence type="ECO:0000256" key="9">
    <source>
        <dbReference type="ARBA" id="ARBA00023242"/>
    </source>
</evidence>
<evidence type="ECO:0000256" key="3">
    <source>
        <dbReference type="ARBA" id="ARBA00022723"/>
    </source>
</evidence>
<feature type="region of interest" description="Disordered" evidence="11">
    <location>
        <begin position="105"/>
        <end position="125"/>
    </location>
</feature>
<keyword evidence="3" id="KW-0479">Metal-binding</keyword>
<evidence type="ECO:0000256" key="6">
    <source>
        <dbReference type="ARBA" id="ARBA00022833"/>
    </source>
</evidence>